<sequence>MDRETETETELVTETLVEEVSIDGMCGVY</sequence>
<name>A0A1E3SJG4_9MYCO</name>
<dbReference type="NCBIfam" id="TIGR03969">
    <property type="entry name" value="mycofactocin"/>
    <property type="match status" value="1"/>
</dbReference>
<dbReference type="EMBL" id="MIHC01000054">
    <property type="protein sequence ID" value="ODR01793.1"/>
    <property type="molecule type" value="Genomic_DNA"/>
</dbReference>
<accession>A0A1E3SJG4</accession>
<dbReference type="RefSeq" id="WP_044509813.1">
    <property type="nucleotide sequence ID" value="NZ_JACKTB010000017.1"/>
</dbReference>
<dbReference type="STRING" id="243061.AWC25_19360"/>
<gene>
    <name evidence="1" type="ORF">BHQ21_23140</name>
</gene>
<keyword evidence="2" id="KW-1185">Reference proteome</keyword>
<evidence type="ECO:0000313" key="2">
    <source>
        <dbReference type="Proteomes" id="UP000094224"/>
    </source>
</evidence>
<reference evidence="2" key="1">
    <citation type="submission" date="2016-09" db="EMBL/GenBank/DDBJ databases">
        <authorList>
            <person name="Greninger A.L."/>
            <person name="Jerome K.R."/>
            <person name="Mcnair B."/>
            <person name="Wallis C."/>
            <person name="Fang F."/>
        </authorList>
    </citation>
    <scope>NUCLEOTIDE SEQUENCE [LARGE SCALE GENOMIC DNA]</scope>
    <source>
        <strain evidence="2">BC1_M4</strain>
    </source>
</reference>
<comment type="caution">
    <text evidence="1">The sequence shown here is derived from an EMBL/GenBank/DDBJ whole genome shotgun (WGS) entry which is preliminary data.</text>
</comment>
<dbReference type="InterPro" id="IPR023988">
    <property type="entry name" value="MftA"/>
</dbReference>
<dbReference type="Proteomes" id="UP000094224">
    <property type="component" value="Unassembled WGS sequence"/>
</dbReference>
<dbReference type="Pfam" id="PF23709">
    <property type="entry name" value="MftA"/>
    <property type="match status" value="1"/>
</dbReference>
<dbReference type="AlphaFoldDB" id="A0A1E3SJG4"/>
<proteinExistence type="predicted"/>
<organism evidence="1 2">
    <name type="scientific">Mycobacterium sherrisii</name>
    <dbReference type="NCBI Taxonomy" id="243061"/>
    <lineage>
        <taxon>Bacteria</taxon>
        <taxon>Bacillati</taxon>
        <taxon>Actinomycetota</taxon>
        <taxon>Actinomycetes</taxon>
        <taxon>Mycobacteriales</taxon>
        <taxon>Mycobacteriaceae</taxon>
        <taxon>Mycobacterium</taxon>
        <taxon>Mycobacterium simiae complex</taxon>
    </lineage>
</organism>
<evidence type="ECO:0000313" key="1">
    <source>
        <dbReference type="EMBL" id="ODR01793.1"/>
    </source>
</evidence>
<protein>
    <submittedName>
        <fullName evidence="1">Mycofactocin</fullName>
    </submittedName>
</protein>